<evidence type="ECO:0000256" key="2">
    <source>
        <dbReference type="SAM" id="Phobius"/>
    </source>
</evidence>
<dbReference type="STRING" id="43265.A0A545V1L3"/>
<keyword evidence="4" id="KW-1185">Reference proteome</keyword>
<dbReference type="OrthoDB" id="10039566at2759"/>
<dbReference type="InterPro" id="IPR046368">
    <property type="entry name" value="Tag1"/>
</dbReference>
<comment type="caution">
    <text evidence="3">The sequence shown here is derived from an EMBL/GenBank/DDBJ whole genome shotgun (WGS) entry which is preliminary data.</text>
</comment>
<dbReference type="GO" id="GO:0000329">
    <property type="term" value="C:fungal-type vacuole membrane"/>
    <property type="evidence" value="ECO:0007669"/>
    <property type="project" value="InterPro"/>
</dbReference>
<feature type="region of interest" description="Disordered" evidence="1">
    <location>
        <begin position="1"/>
        <end position="70"/>
    </location>
</feature>
<proteinExistence type="predicted"/>
<evidence type="ECO:0000256" key="1">
    <source>
        <dbReference type="SAM" id="MobiDB-lite"/>
    </source>
</evidence>
<sequence>MASAFREEHHDSDVDSYHATTHQATTARVAGANGRGNTHTGQQLDGDDMPPLENASTADTDDHIINKNSPRRELTREKIATAAREGRAWSAAHIKHKWKWYLLGTIIFLAILLPIVFTVALPAIVQLIVNQQTLPVRSGSLDVVAPDTIKITLDSSFRIPPGLKAKTNEFVLQLYDKSAPKFSPFLSVEVPPLKLDGGNTNFSIKDQTQKITDLESLTSWFSGFYDAPGSYDLSVRGTQAVISLGALKSEPRLDKTITLQGLNKLQGLQMKKLEFLFPTQNGINLKGDLMLPNLSPLALSFGDITLDIASGPLKVGHLTLKGITIQPGNGTQSFEGFLDLNTVIGNLSSFLGSQSQALGEGVLQLNATATQVIVNDEHVTFLEEILGKRPLAVNISVVTLLSDLLSGLLKGGGQITGDGPNNGTDFINALSGVFANQTLLGNIAGHWTKHKKRSLEDGGLESRSLLGDNAMWNMVKLGLKLKAMQAKK</sequence>
<keyword evidence="2" id="KW-0812">Transmembrane</keyword>
<keyword evidence="2" id="KW-1133">Transmembrane helix</keyword>
<feature type="compositionally biased region" description="Basic and acidic residues" evidence="1">
    <location>
        <begin position="1"/>
        <end position="16"/>
    </location>
</feature>
<evidence type="ECO:0000313" key="4">
    <source>
        <dbReference type="Proteomes" id="UP000315783"/>
    </source>
</evidence>
<reference evidence="3 4" key="1">
    <citation type="journal article" date="2019" name="Appl. Microbiol. Biotechnol.">
        <title>Genome sequence of Isaria javanica and comparative genome analysis insights into family S53 peptidase evolution in fungal entomopathogens.</title>
        <authorList>
            <person name="Lin R."/>
            <person name="Zhang X."/>
            <person name="Xin B."/>
            <person name="Zou M."/>
            <person name="Gao Y."/>
            <person name="Qin F."/>
            <person name="Hu Q."/>
            <person name="Xie B."/>
            <person name="Cheng X."/>
        </authorList>
    </citation>
    <scope>NUCLEOTIDE SEQUENCE [LARGE SCALE GENOMIC DNA]</scope>
    <source>
        <strain evidence="3 4">IJ1G</strain>
    </source>
</reference>
<organism evidence="3 4">
    <name type="scientific">Cordyceps javanica</name>
    <dbReference type="NCBI Taxonomy" id="43265"/>
    <lineage>
        <taxon>Eukaryota</taxon>
        <taxon>Fungi</taxon>
        <taxon>Dikarya</taxon>
        <taxon>Ascomycota</taxon>
        <taxon>Pezizomycotina</taxon>
        <taxon>Sordariomycetes</taxon>
        <taxon>Hypocreomycetidae</taxon>
        <taxon>Hypocreales</taxon>
        <taxon>Cordycipitaceae</taxon>
        <taxon>Cordyceps</taxon>
    </lineage>
</organism>
<dbReference type="Pfam" id="PF12505">
    <property type="entry name" value="DUF3712"/>
    <property type="match status" value="1"/>
</dbReference>
<feature type="compositionally biased region" description="Basic and acidic residues" evidence="1">
    <location>
        <begin position="60"/>
        <end position="70"/>
    </location>
</feature>
<dbReference type="InterPro" id="IPR022185">
    <property type="entry name" value="DUF3712"/>
</dbReference>
<name>A0A545V1L3_9HYPO</name>
<dbReference type="PANTHER" id="PTHR35895">
    <property type="entry name" value="CHROMOSOME 16, WHOLE GENOME SHOTGUN SEQUENCE"/>
    <property type="match status" value="1"/>
</dbReference>
<feature type="transmembrane region" description="Helical" evidence="2">
    <location>
        <begin position="100"/>
        <end position="125"/>
    </location>
</feature>
<dbReference type="EMBL" id="SPUK01000007">
    <property type="protein sequence ID" value="TQV95604.1"/>
    <property type="molecule type" value="Genomic_DNA"/>
</dbReference>
<dbReference type="Proteomes" id="UP000315783">
    <property type="component" value="Unassembled WGS sequence"/>
</dbReference>
<gene>
    <name evidence="3" type="ORF">IF1G_05433</name>
</gene>
<dbReference type="AlphaFoldDB" id="A0A545V1L3"/>
<keyword evidence="2" id="KW-0472">Membrane</keyword>
<evidence type="ECO:0000313" key="3">
    <source>
        <dbReference type="EMBL" id="TQV95604.1"/>
    </source>
</evidence>
<dbReference type="PANTHER" id="PTHR35895:SF2">
    <property type="match status" value="1"/>
</dbReference>
<accession>A0A545V1L3</accession>
<protein>
    <submittedName>
        <fullName evidence="3">Uncharacterized protein</fullName>
    </submittedName>
</protein>